<evidence type="ECO:0000256" key="1">
    <source>
        <dbReference type="ARBA" id="ARBA00005996"/>
    </source>
</evidence>
<dbReference type="PANTHER" id="PTHR38780">
    <property type="entry name" value="PROTEIN TUSC"/>
    <property type="match status" value="1"/>
</dbReference>
<dbReference type="PANTHER" id="PTHR38780:SF1">
    <property type="entry name" value="PROTEIN TUSC"/>
    <property type="match status" value="1"/>
</dbReference>
<dbReference type="EMBL" id="FNFH01000003">
    <property type="protein sequence ID" value="SDK15090.1"/>
    <property type="molecule type" value="Genomic_DNA"/>
</dbReference>
<proteinExistence type="inferred from homology"/>
<dbReference type="Pfam" id="PF02635">
    <property type="entry name" value="DsrE"/>
    <property type="match status" value="1"/>
</dbReference>
<accession>A0A1G8ZLS0</accession>
<dbReference type="NCBIfam" id="NF001238">
    <property type="entry name" value="PRK00211.1"/>
    <property type="match status" value="1"/>
</dbReference>
<dbReference type="RefSeq" id="WP_091513301.1">
    <property type="nucleotide sequence ID" value="NZ_FNFH01000003.1"/>
</dbReference>
<dbReference type="SUPFAM" id="SSF75169">
    <property type="entry name" value="DsrEFH-like"/>
    <property type="match status" value="1"/>
</dbReference>
<dbReference type="STRING" id="658219.SAMN05216212_1646"/>
<dbReference type="AlphaFoldDB" id="A0A1G8ZLS0"/>
<dbReference type="InterPro" id="IPR017462">
    <property type="entry name" value="Sulphur_relay_TusC/DsrF"/>
</dbReference>
<dbReference type="Proteomes" id="UP000199305">
    <property type="component" value="Unassembled WGS sequence"/>
</dbReference>
<keyword evidence="3" id="KW-1185">Reference proteome</keyword>
<sequence length="120" mass="12830">MAKRFLALCRQAPYGNALAREGLEAVLAASALEQVPDLLFCGDGVFQLLPEQSPAGIEQKSLQRNLQALPVFGIETAYVCERSLAQRGLDLGMLASGGPELRPVSDTGKLIAGYHSVLNF</sequence>
<protein>
    <submittedName>
        <fullName evidence="2">tRNA 2-thiouridine synthesizing protein C</fullName>
    </submittedName>
</protein>
<dbReference type="OrthoDB" id="9789418at2"/>
<organism evidence="2 3">
    <name type="scientific">Microbulbifer yueqingensis</name>
    <dbReference type="NCBI Taxonomy" id="658219"/>
    <lineage>
        <taxon>Bacteria</taxon>
        <taxon>Pseudomonadati</taxon>
        <taxon>Pseudomonadota</taxon>
        <taxon>Gammaproteobacteria</taxon>
        <taxon>Cellvibrionales</taxon>
        <taxon>Microbulbiferaceae</taxon>
        <taxon>Microbulbifer</taxon>
    </lineage>
</organism>
<evidence type="ECO:0000313" key="2">
    <source>
        <dbReference type="EMBL" id="SDK15090.1"/>
    </source>
</evidence>
<reference evidence="3" key="1">
    <citation type="submission" date="2016-10" db="EMBL/GenBank/DDBJ databases">
        <authorList>
            <person name="Varghese N."/>
            <person name="Submissions S."/>
        </authorList>
    </citation>
    <scope>NUCLEOTIDE SEQUENCE [LARGE SCALE GENOMIC DNA]</scope>
    <source>
        <strain evidence="3">CGMCC 1.10658</strain>
    </source>
</reference>
<name>A0A1G8ZLS0_9GAMM</name>
<gene>
    <name evidence="2" type="ORF">SAMN05216212_1646</name>
</gene>
<comment type="similarity">
    <text evidence="1">Belongs to the DsrF/TusC family.</text>
</comment>
<evidence type="ECO:0000313" key="3">
    <source>
        <dbReference type="Proteomes" id="UP000199305"/>
    </source>
</evidence>
<dbReference type="NCBIfam" id="TIGR03010">
    <property type="entry name" value="sulf_tusC_dsrF"/>
    <property type="match status" value="1"/>
</dbReference>
<dbReference type="InterPro" id="IPR027396">
    <property type="entry name" value="DsrEFH-like"/>
</dbReference>
<dbReference type="InterPro" id="IPR003787">
    <property type="entry name" value="Sulphur_relay_DsrE/F-like"/>
</dbReference>
<dbReference type="Gene3D" id="3.40.1260.10">
    <property type="entry name" value="DsrEFH-like"/>
    <property type="match status" value="1"/>
</dbReference>